<evidence type="ECO:0000313" key="2">
    <source>
        <dbReference type="EMBL" id="GLO64585.1"/>
    </source>
</evidence>
<dbReference type="InterPro" id="IPR035167">
    <property type="entry name" value="DUF5316"/>
</dbReference>
<evidence type="ECO:0000256" key="1">
    <source>
        <dbReference type="SAM" id="Phobius"/>
    </source>
</evidence>
<gene>
    <name evidence="2" type="ORF">MACH08_03690</name>
</gene>
<proteinExistence type="predicted"/>
<name>A0ABQ5THI6_9BACI</name>
<dbReference type="Proteomes" id="UP001275436">
    <property type="component" value="Unassembled WGS sequence"/>
</dbReference>
<evidence type="ECO:0000313" key="3">
    <source>
        <dbReference type="Proteomes" id="UP001275436"/>
    </source>
</evidence>
<dbReference type="Pfam" id="PF17247">
    <property type="entry name" value="DUF5316"/>
    <property type="match status" value="1"/>
</dbReference>
<keyword evidence="1" id="KW-0812">Transmembrane</keyword>
<sequence length="77" mass="8591">MLSTLLEALFYIFFLIGLISLIISGLVLGTWKTGPDNRADYYSQSKEQRHYRTNFGLKAGGIGILSALIAVCIYFVQ</sequence>
<feature type="transmembrane region" description="Helical" evidence="1">
    <location>
        <begin position="12"/>
        <end position="34"/>
    </location>
</feature>
<protein>
    <recommendedName>
        <fullName evidence="4">HIG1 domain-containing protein</fullName>
    </recommendedName>
</protein>
<reference evidence="2 3" key="1">
    <citation type="submission" date="2023-02" db="EMBL/GenBank/DDBJ databases">
        <title>Oceanobacillus kimchii IFOP_LL358 isolated form Alexandrium catenella lab strain.</title>
        <authorList>
            <person name="Gajardo G."/>
            <person name="Ueki S."/>
            <person name="Maruyama F."/>
        </authorList>
    </citation>
    <scope>NUCLEOTIDE SEQUENCE [LARGE SCALE GENOMIC DNA]</scope>
    <source>
        <strain evidence="2 3">IFOP_LL358</strain>
    </source>
</reference>
<accession>A0ABQ5THI6</accession>
<keyword evidence="1" id="KW-0472">Membrane</keyword>
<keyword evidence="3" id="KW-1185">Reference proteome</keyword>
<evidence type="ECO:0008006" key="4">
    <source>
        <dbReference type="Google" id="ProtNLM"/>
    </source>
</evidence>
<comment type="caution">
    <text evidence="2">The sequence shown here is derived from an EMBL/GenBank/DDBJ whole genome shotgun (WGS) entry which is preliminary data.</text>
</comment>
<organism evidence="2 3">
    <name type="scientific">Oceanobacillus kimchii</name>
    <dbReference type="NCBI Taxonomy" id="746691"/>
    <lineage>
        <taxon>Bacteria</taxon>
        <taxon>Bacillati</taxon>
        <taxon>Bacillota</taxon>
        <taxon>Bacilli</taxon>
        <taxon>Bacillales</taxon>
        <taxon>Bacillaceae</taxon>
        <taxon>Oceanobacillus</taxon>
    </lineage>
</organism>
<keyword evidence="1" id="KW-1133">Transmembrane helix</keyword>
<dbReference type="RefSeq" id="WP_017795383.1">
    <property type="nucleotide sequence ID" value="NZ_BSKO01000001.1"/>
</dbReference>
<dbReference type="EMBL" id="BSKO01000001">
    <property type="protein sequence ID" value="GLO64585.1"/>
    <property type="molecule type" value="Genomic_DNA"/>
</dbReference>
<feature type="transmembrane region" description="Helical" evidence="1">
    <location>
        <begin position="55"/>
        <end position="76"/>
    </location>
</feature>